<keyword evidence="1" id="KW-0472">Membrane</keyword>
<feature type="transmembrane region" description="Helical" evidence="1">
    <location>
        <begin position="85"/>
        <end position="106"/>
    </location>
</feature>
<dbReference type="RefSeq" id="WP_119222178.1">
    <property type="nucleotide sequence ID" value="NZ_UGHH01000002.1"/>
</dbReference>
<dbReference type="Proteomes" id="UP000254867">
    <property type="component" value="Unassembled WGS sequence"/>
</dbReference>
<gene>
    <name evidence="2" type="ORF">NCTC10794_00374</name>
</gene>
<proteinExistence type="predicted"/>
<accession>A0A377HYL1</accession>
<name>A0A377HYL1_HAEPH</name>
<keyword evidence="1" id="KW-1133">Transmembrane helix</keyword>
<organism evidence="2 3">
    <name type="scientific">Haemophilus parahaemolyticus</name>
    <dbReference type="NCBI Taxonomy" id="735"/>
    <lineage>
        <taxon>Bacteria</taxon>
        <taxon>Pseudomonadati</taxon>
        <taxon>Pseudomonadota</taxon>
        <taxon>Gammaproteobacteria</taxon>
        <taxon>Pasteurellales</taxon>
        <taxon>Pasteurellaceae</taxon>
        <taxon>Haemophilus</taxon>
    </lineage>
</organism>
<dbReference type="EMBL" id="UGHH01000002">
    <property type="protein sequence ID" value="STO63363.1"/>
    <property type="molecule type" value="Genomic_DNA"/>
</dbReference>
<reference evidence="2 3" key="1">
    <citation type="submission" date="2018-06" db="EMBL/GenBank/DDBJ databases">
        <authorList>
            <consortium name="Pathogen Informatics"/>
            <person name="Doyle S."/>
        </authorList>
    </citation>
    <scope>NUCLEOTIDE SEQUENCE [LARGE SCALE GENOMIC DNA]</scope>
    <source>
        <strain evidence="2 3">NCTC10794</strain>
    </source>
</reference>
<dbReference type="AlphaFoldDB" id="A0A377HYL1"/>
<feature type="transmembrane region" description="Helical" evidence="1">
    <location>
        <begin position="59"/>
        <end position="79"/>
    </location>
</feature>
<sequence>MCNTKCARKIPCIATIIAILLFIGSLCLEEGRVGTGLLALGLMISAAIYYHYKFSKNKKLWLGIGASLFITGMLEIATLHDFNEGWMTAGRIILVFAATFIALFIGDAINKP</sequence>
<feature type="transmembrane region" description="Helical" evidence="1">
    <location>
        <begin position="34"/>
        <end position="52"/>
    </location>
</feature>
<evidence type="ECO:0000256" key="1">
    <source>
        <dbReference type="SAM" id="Phobius"/>
    </source>
</evidence>
<evidence type="ECO:0000313" key="2">
    <source>
        <dbReference type="EMBL" id="STO63363.1"/>
    </source>
</evidence>
<protein>
    <submittedName>
        <fullName evidence="2">Uncharacterized protein</fullName>
    </submittedName>
</protein>
<evidence type="ECO:0000313" key="3">
    <source>
        <dbReference type="Proteomes" id="UP000254867"/>
    </source>
</evidence>
<feature type="transmembrane region" description="Helical" evidence="1">
    <location>
        <begin position="12"/>
        <end position="28"/>
    </location>
</feature>
<keyword evidence="1" id="KW-0812">Transmembrane</keyword>